<accession>A0AA41Q6U1</accession>
<evidence type="ECO:0000313" key="3">
    <source>
        <dbReference type="Proteomes" id="UP001165378"/>
    </source>
</evidence>
<gene>
    <name evidence="2" type="ORF">LZ495_36305</name>
</gene>
<feature type="signal peptide" evidence="1">
    <location>
        <begin position="1"/>
        <end position="35"/>
    </location>
</feature>
<organism evidence="2 3">
    <name type="scientific">Yinghuangia soli</name>
    <dbReference type="NCBI Taxonomy" id="2908204"/>
    <lineage>
        <taxon>Bacteria</taxon>
        <taxon>Bacillati</taxon>
        <taxon>Actinomycetota</taxon>
        <taxon>Actinomycetes</taxon>
        <taxon>Kitasatosporales</taxon>
        <taxon>Streptomycetaceae</taxon>
        <taxon>Yinghuangia</taxon>
    </lineage>
</organism>
<sequence>MALRRMPVRRLSGAVAGTALLMGGLVALTAPAAQAGTVTPTVHCVLPAGQGEATGPQSMSVTLTPADAAPGTQVHAVVTLGTGPANSTVSLNDVPTTPSIDLAMSGGATGTVTITGPQTLIDTVSGQPVQIPTYEGNFIVPNNAQGLVSFTPTRTVTYTTVFGSNYTTPCNVVSGSGSIGTVNVQGPGSEQPTLSSPTGTARPGYELAFSGSGFPASGAATPELCATGGGACVFGAFTTNGLAISAQGVLTGNAKLATSGIPDGAYEVRVTSGTKVAASPLTIQAFVQSGPRVAATNPTSGPIGTVVTISGSNWTANRAMNVDAALADGTVAGFPVSFTSSPDGNFSMQYTIPDLAGITQLRVREGTSSVNRMFLPFTVTVVQPSVLANPQVSHRNGTVSLSGANWPAGSTPTAALCDTAGNNCNAASLTNSTLAVAANGTLSGSVKVGGTVAFGNYTVKVTSGGLSATTALKVQKNWISLSPSTGPIGTKTWITGKDNANYAWIKLYGVNAAGQKTGDYNYAAADGAGNWITWMYLNDPTTVAIVAEETFNSSVKASAPFTYTP</sequence>
<protein>
    <recommendedName>
        <fullName evidence="4">IPT/TIG domain-containing protein</fullName>
    </recommendedName>
</protein>
<dbReference type="Proteomes" id="UP001165378">
    <property type="component" value="Unassembled WGS sequence"/>
</dbReference>
<dbReference type="InterPro" id="IPR013783">
    <property type="entry name" value="Ig-like_fold"/>
</dbReference>
<dbReference type="GO" id="GO:0005975">
    <property type="term" value="P:carbohydrate metabolic process"/>
    <property type="evidence" value="ECO:0007669"/>
    <property type="project" value="UniProtKB-ARBA"/>
</dbReference>
<reference evidence="2" key="1">
    <citation type="submission" date="2022-01" db="EMBL/GenBank/DDBJ databases">
        <title>Genome-Based Taxonomic Classification of the Phylum Actinobacteria.</title>
        <authorList>
            <person name="Gao Y."/>
        </authorList>
    </citation>
    <scope>NUCLEOTIDE SEQUENCE</scope>
    <source>
        <strain evidence="2">KLBMP 8922</strain>
    </source>
</reference>
<evidence type="ECO:0000313" key="2">
    <source>
        <dbReference type="EMBL" id="MCF2532645.1"/>
    </source>
</evidence>
<dbReference type="AlphaFoldDB" id="A0AA41Q6U1"/>
<name>A0AA41Q6U1_9ACTN</name>
<dbReference type="RefSeq" id="WP_235057419.1">
    <property type="nucleotide sequence ID" value="NZ_JAKFHA010000036.1"/>
</dbReference>
<keyword evidence="1" id="KW-0732">Signal</keyword>
<feature type="chain" id="PRO_5041396785" description="IPT/TIG domain-containing protein" evidence="1">
    <location>
        <begin position="36"/>
        <end position="565"/>
    </location>
</feature>
<comment type="caution">
    <text evidence="2">The sequence shown here is derived from an EMBL/GenBank/DDBJ whole genome shotgun (WGS) entry which is preliminary data.</text>
</comment>
<dbReference type="Gene3D" id="2.60.40.10">
    <property type="entry name" value="Immunoglobulins"/>
    <property type="match status" value="1"/>
</dbReference>
<evidence type="ECO:0008006" key="4">
    <source>
        <dbReference type="Google" id="ProtNLM"/>
    </source>
</evidence>
<evidence type="ECO:0000256" key="1">
    <source>
        <dbReference type="SAM" id="SignalP"/>
    </source>
</evidence>
<proteinExistence type="predicted"/>
<keyword evidence="3" id="KW-1185">Reference proteome</keyword>
<dbReference type="EMBL" id="JAKFHA010000036">
    <property type="protein sequence ID" value="MCF2532645.1"/>
    <property type="molecule type" value="Genomic_DNA"/>
</dbReference>